<dbReference type="RefSeq" id="XP_003745869.1">
    <property type="nucleotide sequence ID" value="XM_003745821.2"/>
</dbReference>
<accession>A0AAJ6VZH8</accession>
<proteinExistence type="predicted"/>
<keyword evidence="2" id="KW-1185">Reference proteome</keyword>
<sequence>METAKTYGSSGFDEDKIKIPACVHAVRPLDDGMGRTPTQLEQVISAYDRLIDTAVAQLRSLENIDTSAPASETPRETTTSAAMQGRRSPLKSSLKSGTASLGEKFDFKWPSDLKYPLSIAIKVSSEHIPVTPWLFRRIFGPAVHVRLHKHSSYGESLPALINDNRRLHQAAELKLIFTVIVYGSGKLEFIADPLRQGIIRDEHNLQRYLIRLLKIFSPMDPVEDASSENYVDIVGRGLLQKQAPTAVKKVLSSLDGEIRSRNLLVRSDKPTIADFSLLAASYGHDVQSFPAIKTFRNNLESYFGFRIDEKLWFKAEC</sequence>
<organism evidence="2 3">
    <name type="scientific">Galendromus occidentalis</name>
    <name type="common">western predatory mite</name>
    <dbReference type="NCBI Taxonomy" id="34638"/>
    <lineage>
        <taxon>Eukaryota</taxon>
        <taxon>Metazoa</taxon>
        <taxon>Ecdysozoa</taxon>
        <taxon>Arthropoda</taxon>
        <taxon>Chelicerata</taxon>
        <taxon>Arachnida</taxon>
        <taxon>Acari</taxon>
        <taxon>Parasitiformes</taxon>
        <taxon>Mesostigmata</taxon>
        <taxon>Gamasina</taxon>
        <taxon>Phytoseioidea</taxon>
        <taxon>Phytoseiidae</taxon>
        <taxon>Typhlodrominae</taxon>
        <taxon>Galendromus</taxon>
    </lineage>
</organism>
<evidence type="ECO:0000313" key="3">
    <source>
        <dbReference type="RefSeq" id="XP_003745869.1"/>
    </source>
</evidence>
<feature type="compositionally biased region" description="Polar residues" evidence="1">
    <location>
        <begin position="65"/>
        <end position="82"/>
    </location>
</feature>
<dbReference type="AlphaFoldDB" id="A0AAJ6VZH8"/>
<reference evidence="3" key="1">
    <citation type="submission" date="2025-08" db="UniProtKB">
        <authorList>
            <consortium name="RefSeq"/>
        </authorList>
    </citation>
    <scope>IDENTIFICATION</scope>
</reference>
<evidence type="ECO:0000313" key="2">
    <source>
        <dbReference type="Proteomes" id="UP000694867"/>
    </source>
</evidence>
<feature type="region of interest" description="Disordered" evidence="1">
    <location>
        <begin position="65"/>
        <end position="97"/>
    </location>
</feature>
<protein>
    <submittedName>
        <fullName evidence="3">Uncharacterized protein LOC100900136</fullName>
    </submittedName>
</protein>
<evidence type="ECO:0000256" key="1">
    <source>
        <dbReference type="SAM" id="MobiDB-lite"/>
    </source>
</evidence>
<gene>
    <name evidence="3" type="primary">LOC100900136</name>
</gene>
<dbReference type="Gene3D" id="1.20.1050.130">
    <property type="match status" value="1"/>
</dbReference>
<dbReference type="Proteomes" id="UP000694867">
    <property type="component" value="Unplaced"/>
</dbReference>
<dbReference type="GeneID" id="100900136"/>
<name>A0AAJ6VZH8_9ACAR</name>
<dbReference type="KEGG" id="goe:100900136"/>